<proteinExistence type="predicted"/>
<reference evidence="2" key="2">
    <citation type="submission" date="2020-09" db="EMBL/GenBank/DDBJ databases">
        <authorList>
            <person name="Sun Q."/>
            <person name="Ohkuma M."/>
        </authorList>
    </citation>
    <scope>NUCLEOTIDE SEQUENCE</scope>
    <source>
        <strain evidence="2">JCM 4714</strain>
    </source>
</reference>
<gene>
    <name evidence="2" type="ORF">GCM10010339_57810</name>
</gene>
<organism evidence="2 3">
    <name type="scientific">Streptomyces alanosinicus</name>
    <dbReference type="NCBI Taxonomy" id="68171"/>
    <lineage>
        <taxon>Bacteria</taxon>
        <taxon>Bacillati</taxon>
        <taxon>Actinomycetota</taxon>
        <taxon>Actinomycetes</taxon>
        <taxon>Kitasatosporales</taxon>
        <taxon>Streptomycetaceae</taxon>
        <taxon>Streptomyces</taxon>
    </lineage>
</organism>
<name>A0A918YLS6_9ACTN</name>
<protein>
    <recommendedName>
        <fullName evidence="1">Gp5/Type VI secretion system Vgr protein OB-fold domain-containing protein</fullName>
    </recommendedName>
</protein>
<dbReference type="SUPFAM" id="SSF69255">
    <property type="entry name" value="gp5 N-terminal domain-like"/>
    <property type="match status" value="1"/>
</dbReference>
<accession>A0A918YLS6</accession>
<comment type="caution">
    <text evidence="2">The sequence shown here is derived from an EMBL/GenBank/DDBJ whole genome shotgun (WGS) entry which is preliminary data.</text>
</comment>
<dbReference type="RefSeq" id="WP_229882020.1">
    <property type="nucleotide sequence ID" value="NZ_BMVG01000017.1"/>
</dbReference>
<keyword evidence="3" id="KW-1185">Reference proteome</keyword>
<reference evidence="2" key="1">
    <citation type="journal article" date="2014" name="Int. J. Syst. Evol. Microbiol.">
        <title>Complete genome sequence of Corynebacterium casei LMG S-19264T (=DSM 44701T), isolated from a smear-ripened cheese.</title>
        <authorList>
            <consortium name="US DOE Joint Genome Institute (JGI-PGF)"/>
            <person name="Walter F."/>
            <person name="Albersmeier A."/>
            <person name="Kalinowski J."/>
            <person name="Ruckert C."/>
        </authorList>
    </citation>
    <scope>NUCLEOTIDE SEQUENCE</scope>
    <source>
        <strain evidence="2">JCM 4714</strain>
    </source>
</reference>
<dbReference type="AlphaFoldDB" id="A0A918YLS6"/>
<dbReference type="EMBL" id="BMVG01000017">
    <property type="protein sequence ID" value="GHE08565.1"/>
    <property type="molecule type" value="Genomic_DNA"/>
</dbReference>
<dbReference type="InterPro" id="IPR006531">
    <property type="entry name" value="Gp5/Vgr_OB"/>
</dbReference>
<dbReference type="InterPro" id="IPR037026">
    <property type="entry name" value="Vgr_OB-fold_dom_sf"/>
</dbReference>
<evidence type="ECO:0000259" key="1">
    <source>
        <dbReference type="Pfam" id="PF04717"/>
    </source>
</evidence>
<dbReference type="Gene3D" id="2.40.50.230">
    <property type="entry name" value="Gp5 N-terminal domain"/>
    <property type="match status" value="1"/>
</dbReference>
<dbReference type="Pfam" id="PF04717">
    <property type="entry name" value="Phage_base_V"/>
    <property type="match status" value="1"/>
</dbReference>
<dbReference type="Proteomes" id="UP000655443">
    <property type="component" value="Unassembled WGS sequence"/>
</dbReference>
<sequence length="238" mass="25102">MTADMLDHALLAVGARTDRYYGKYRGTITSVDDPLKSGRVKAKVPEVLGDVETGWALPCTPYAGQRSGLYTIPPVGAPAWVEFEAGDPSRPIWSGGWWGPLEAPGEPTSPLPSPARRELTSETGLTVALDDDGHTLTVSDLTGQNLLEIKAQSGQVTLKALTQVTLEAPVIAHGQQATEPAVLGTQLLSYLTQLTTLFNTHIHPGQLAAGALPVTPAPPVAPFTPPPASMLSTKNLVE</sequence>
<evidence type="ECO:0000313" key="2">
    <source>
        <dbReference type="EMBL" id="GHE08565.1"/>
    </source>
</evidence>
<feature type="domain" description="Gp5/Type VI secretion system Vgr protein OB-fold" evidence="1">
    <location>
        <begin position="24"/>
        <end position="98"/>
    </location>
</feature>
<evidence type="ECO:0000313" key="3">
    <source>
        <dbReference type="Proteomes" id="UP000655443"/>
    </source>
</evidence>